<dbReference type="InterPro" id="IPR011994">
    <property type="entry name" value="Cytidylate_kinase_dom"/>
</dbReference>
<dbReference type="EMBL" id="MWAK01000010">
    <property type="protein sequence ID" value="OPZ93729.1"/>
    <property type="molecule type" value="Genomic_DNA"/>
</dbReference>
<dbReference type="PANTHER" id="PTHR21299:SF2">
    <property type="entry name" value="CYTIDYLATE KINASE"/>
    <property type="match status" value="1"/>
</dbReference>
<evidence type="ECO:0000256" key="2">
    <source>
        <dbReference type="ARBA" id="ARBA00022679"/>
    </source>
</evidence>
<evidence type="ECO:0000256" key="8">
    <source>
        <dbReference type="HAMAP-Rule" id="MF_00238"/>
    </source>
</evidence>
<dbReference type="GO" id="GO:0005524">
    <property type="term" value="F:ATP binding"/>
    <property type="evidence" value="ECO:0007669"/>
    <property type="project" value="UniProtKB-UniRule"/>
</dbReference>
<feature type="binding site" evidence="8">
    <location>
        <begin position="8"/>
        <end position="16"/>
    </location>
    <ligand>
        <name>ATP</name>
        <dbReference type="ChEBI" id="CHEBI:30616"/>
    </ligand>
</feature>
<accession>A0A1V5MKJ4</accession>
<proteinExistence type="inferred from homology"/>
<comment type="catalytic activity">
    <reaction evidence="6 8">
        <text>dCMP + ATP = dCDP + ADP</text>
        <dbReference type="Rhea" id="RHEA:25094"/>
        <dbReference type="ChEBI" id="CHEBI:30616"/>
        <dbReference type="ChEBI" id="CHEBI:57566"/>
        <dbReference type="ChEBI" id="CHEBI:58593"/>
        <dbReference type="ChEBI" id="CHEBI:456216"/>
        <dbReference type="EC" id="2.7.4.25"/>
    </reaction>
</comment>
<dbReference type="NCBIfam" id="TIGR00017">
    <property type="entry name" value="cmk"/>
    <property type="match status" value="1"/>
</dbReference>
<feature type="domain" description="Cytidylate kinase" evidence="9">
    <location>
        <begin position="4"/>
        <end position="217"/>
    </location>
</feature>
<evidence type="ECO:0000256" key="5">
    <source>
        <dbReference type="ARBA" id="ARBA00022840"/>
    </source>
</evidence>
<dbReference type="HAMAP" id="MF_00238">
    <property type="entry name" value="Cytidyl_kinase_type1"/>
    <property type="match status" value="1"/>
</dbReference>
<sequence length="228" mass="25473">MHIIAIDGPAGAGKSTLARQLARRLGFLYLDTGALYRALTWKALQEGVNLEDETALEKITRTARLDIRPAPEGVRVFVDGTEVTGEIRTPEVTRNTFYLARSPRVRAALLPLQRQFGERNNLVVEGRDTTTVIFPRATLKIYLDASLKTRAGRRTLDLEKIGARQPVPEVEREMAERDRQDLSRRVAPLVRAPDAHYLDTSGLTVDQEVAAVLKLFETVRHQAHPGDS</sequence>
<evidence type="ECO:0000313" key="10">
    <source>
        <dbReference type="EMBL" id="OPZ93729.1"/>
    </source>
</evidence>
<evidence type="ECO:0000259" key="9">
    <source>
        <dbReference type="Pfam" id="PF02224"/>
    </source>
</evidence>
<keyword evidence="3 8" id="KW-0547">Nucleotide-binding</keyword>
<dbReference type="Gene3D" id="3.40.50.300">
    <property type="entry name" value="P-loop containing nucleotide triphosphate hydrolases"/>
    <property type="match status" value="1"/>
</dbReference>
<comment type="caution">
    <text evidence="10">The sequence shown here is derived from an EMBL/GenBank/DDBJ whole genome shotgun (WGS) entry which is preliminary data.</text>
</comment>
<dbReference type="InterPro" id="IPR027417">
    <property type="entry name" value="P-loop_NTPase"/>
</dbReference>
<reference evidence="10" key="1">
    <citation type="submission" date="2017-02" db="EMBL/GenBank/DDBJ databases">
        <title>Delving into the versatile metabolic prowess of the omnipresent phylum Bacteroidetes.</title>
        <authorList>
            <person name="Nobu M.K."/>
            <person name="Mei R."/>
            <person name="Narihiro T."/>
            <person name="Kuroda K."/>
            <person name="Liu W.-T."/>
        </authorList>
    </citation>
    <scope>NUCLEOTIDE SEQUENCE</scope>
    <source>
        <strain evidence="10">ADurb.Bin417</strain>
    </source>
</reference>
<name>A0A1V5MKJ4_UNCT6</name>
<evidence type="ECO:0000256" key="6">
    <source>
        <dbReference type="ARBA" id="ARBA00047615"/>
    </source>
</evidence>
<keyword evidence="8" id="KW-0963">Cytoplasm</keyword>
<protein>
    <recommendedName>
        <fullName evidence="8">Cytidylate kinase</fullName>
        <shortName evidence="8">CK</shortName>
        <ecNumber evidence="8">2.7.4.25</ecNumber>
    </recommendedName>
    <alternativeName>
        <fullName evidence="8">Cytidine monophosphate kinase</fullName>
        <shortName evidence="8">CMP kinase</shortName>
    </alternativeName>
</protein>
<dbReference type="SUPFAM" id="SSF52540">
    <property type="entry name" value="P-loop containing nucleoside triphosphate hydrolases"/>
    <property type="match status" value="1"/>
</dbReference>
<dbReference type="GO" id="GO:0006220">
    <property type="term" value="P:pyrimidine nucleotide metabolic process"/>
    <property type="evidence" value="ECO:0007669"/>
    <property type="project" value="UniProtKB-UniRule"/>
</dbReference>
<evidence type="ECO:0000256" key="4">
    <source>
        <dbReference type="ARBA" id="ARBA00022777"/>
    </source>
</evidence>
<evidence type="ECO:0000256" key="3">
    <source>
        <dbReference type="ARBA" id="ARBA00022741"/>
    </source>
</evidence>
<dbReference type="AlphaFoldDB" id="A0A1V5MKJ4"/>
<comment type="similarity">
    <text evidence="1 8">Belongs to the cytidylate kinase family. Type 1 subfamily.</text>
</comment>
<dbReference type="GO" id="GO:0036431">
    <property type="term" value="F:dCMP kinase activity"/>
    <property type="evidence" value="ECO:0007669"/>
    <property type="project" value="InterPro"/>
</dbReference>
<organism evidence="10">
    <name type="scientific">candidate division TA06 bacterium ADurb.Bin417</name>
    <dbReference type="NCBI Taxonomy" id="1852828"/>
    <lineage>
        <taxon>Bacteria</taxon>
        <taxon>Bacteria division TA06</taxon>
    </lineage>
</organism>
<keyword evidence="2 8" id="KW-0808">Transferase</keyword>
<gene>
    <name evidence="8 10" type="primary">cmk</name>
    <name evidence="10" type="ORF">BWY73_00153</name>
</gene>
<comment type="catalytic activity">
    <reaction evidence="7 8">
        <text>CMP + ATP = CDP + ADP</text>
        <dbReference type="Rhea" id="RHEA:11600"/>
        <dbReference type="ChEBI" id="CHEBI:30616"/>
        <dbReference type="ChEBI" id="CHEBI:58069"/>
        <dbReference type="ChEBI" id="CHEBI:60377"/>
        <dbReference type="ChEBI" id="CHEBI:456216"/>
        <dbReference type="EC" id="2.7.4.25"/>
    </reaction>
</comment>
<dbReference type="GO" id="GO:0036430">
    <property type="term" value="F:CMP kinase activity"/>
    <property type="evidence" value="ECO:0007669"/>
    <property type="project" value="RHEA"/>
</dbReference>
<dbReference type="Pfam" id="PF02224">
    <property type="entry name" value="Cytidylate_kin"/>
    <property type="match status" value="1"/>
</dbReference>
<keyword evidence="5 8" id="KW-0067">ATP-binding</keyword>
<keyword evidence="4 8" id="KW-0418">Kinase</keyword>
<dbReference type="Proteomes" id="UP000485484">
    <property type="component" value="Unassembled WGS sequence"/>
</dbReference>
<dbReference type="PANTHER" id="PTHR21299">
    <property type="entry name" value="CYTIDYLATE KINASE/PANTOATE-BETA-ALANINE LIGASE"/>
    <property type="match status" value="1"/>
</dbReference>
<comment type="subcellular location">
    <subcellularLocation>
        <location evidence="8">Cytoplasm</location>
    </subcellularLocation>
</comment>
<dbReference type="GO" id="GO:0005829">
    <property type="term" value="C:cytosol"/>
    <property type="evidence" value="ECO:0007669"/>
    <property type="project" value="TreeGrafter"/>
</dbReference>
<evidence type="ECO:0000256" key="7">
    <source>
        <dbReference type="ARBA" id="ARBA00048478"/>
    </source>
</evidence>
<dbReference type="InterPro" id="IPR003136">
    <property type="entry name" value="Cytidylate_kin"/>
</dbReference>
<dbReference type="EC" id="2.7.4.25" evidence="8"/>
<evidence type="ECO:0000256" key="1">
    <source>
        <dbReference type="ARBA" id="ARBA00009427"/>
    </source>
</evidence>
<dbReference type="GO" id="GO:0015949">
    <property type="term" value="P:nucleobase-containing small molecule interconversion"/>
    <property type="evidence" value="ECO:0007669"/>
    <property type="project" value="TreeGrafter"/>
</dbReference>
<dbReference type="CDD" id="cd02020">
    <property type="entry name" value="CMPK"/>
    <property type="match status" value="1"/>
</dbReference>